<proteinExistence type="predicted"/>
<dbReference type="OrthoDB" id="3482692at2"/>
<gene>
    <name evidence="1" type="ORF">SAMN04489712_105183</name>
</gene>
<accession>A0A1H6A383</accession>
<name>A0A1H6A383_9ACTN</name>
<organism evidence="1 2">
    <name type="scientific">Thermomonospora echinospora</name>
    <dbReference type="NCBI Taxonomy" id="1992"/>
    <lineage>
        <taxon>Bacteria</taxon>
        <taxon>Bacillati</taxon>
        <taxon>Actinomycetota</taxon>
        <taxon>Actinomycetes</taxon>
        <taxon>Streptosporangiales</taxon>
        <taxon>Thermomonosporaceae</taxon>
        <taxon>Thermomonospora</taxon>
    </lineage>
</organism>
<dbReference type="RefSeq" id="WP_103938170.1">
    <property type="nucleotide sequence ID" value="NZ_FNVO01000005.1"/>
</dbReference>
<dbReference type="AlphaFoldDB" id="A0A1H6A383"/>
<dbReference type="Proteomes" id="UP000236723">
    <property type="component" value="Unassembled WGS sequence"/>
</dbReference>
<evidence type="ECO:0000313" key="1">
    <source>
        <dbReference type="EMBL" id="SEG43188.1"/>
    </source>
</evidence>
<keyword evidence="2" id="KW-1185">Reference proteome</keyword>
<sequence>MNITEINGLPLPRELLDLLDSGRWRVPDDRARLAEVFGDRPVQPVFYQVDLMLSENAAWAGETSPYYLGEPDPIRPPGDIDPRRSLLIGDLGPDLPFALDYRGPGEPGVCYLASWGDRWVTVAESVADLAVRCGL</sequence>
<dbReference type="EMBL" id="FNVO01000005">
    <property type="protein sequence ID" value="SEG43188.1"/>
    <property type="molecule type" value="Genomic_DNA"/>
</dbReference>
<reference evidence="2" key="1">
    <citation type="submission" date="2016-10" db="EMBL/GenBank/DDBJ databases">
        <authorList>
            <person name="Varghese N."/>
            <person name="Submissions S."/>
        </authorList>
    </citation>
    <scope>NUCLEOTIDE SEQUENCE [LARGE SCALE GENOMIC DNA]</scope>
    <source>
        <strain evidence="2">DSM 43163</strain>
    </source>
</reference>
<evidence type="ECO:0008006" key="3">
    <source>
        <dbReference type="Google" id="ProtNLM"/>
    </source>
</evidence>
<protein>
    <recommendedName>
        <fullName evidence="3">SMI1 / KNR4 family (SUKH-1)</fullName>
    </recommendedName>
</protein>
<evidence type="ECO:0000313" key="2">
    <source>
        <dbReference type="Proteomes" id="UP000236723"/>
    </source>
</evidence>